<dbReference type="GO" id="GO:0016616">
    <property type="term" value="F:oxidoreductase activity, acting on the CH-OH group of donors, NAD or NADP as acceptor"/>
    <property type="evidence" value="ECO:0007669"/>
    <property type="project" value="UniProtKB-ARBA"/>
</dbReference>
<dbReference type="AlphaFoldDB" id="A0A6A6CK70"/>
<evidence type="ECO:0000256" key="2">
    <source>
        <dbReference type="ARBA" id="ARBA00023002"/>
    </source>
</evidence>
<name>A0A6A6CK70_ZASCE</name>
<comment type="similarity">
    <text evidence="1">Belongs to the short-chain dehydrogenases/reductases (SDR) family.</text>
</comment>
<dbReference type="GeneID" id="54565904"/>
<dbReference type="EMBL" id="ML993593">
    <property type="protein sequence ID" value="KAF2167614.1"/>
    <property type="molecule type" value="Genomic_DNA"/>
</dbReference>
<dbReference type="Proteomes" id="UP000799537">
    <property type="component" value="Unassembled WGS sequence"/>
</dbReference>
<proteinExistence type="inferred from homology"/>
<dbReference type="PRINTS" id="PR00081">
    <property type="entry name" value="GDHRDH"/>
</dbReference>
<reference evidence="3" key="1">
    <citation type="journal article" date="2020" name="Stud. Mycol.">
        <title>101 Dothideomycetes genomes: a test case for predicting lifestyles and emergence of pathogens.</title>
        <authorList>
            <person name="Haridas S."/>
            <person name="Albert R."/>
            <person name="Binder M."/>
            <person name="Bloem J."/>
            <person name="Labutti K."/>
            <person name="Salamov A."/>
            <person name="Andreopoulos B."/>
            <person name="Baker S."/>
            <person name="Barry K."/>
            <person name="Bills G."/>
            <person name="Bluhm B."/>
            <person name="Cannon C."/>
            <person name="Castanera R."/>
            <person name="Culley D."/>
            <person name="Daum C."/>
            <person name="Ezra D."/>
            <person name="Gonzalez J."/>
            <person name="Henrissat B."/>
            <person name="Kuo A."/>
            <person name="Liang C."/>
            <person name="Lipzen A."/>
            <person name="Lutzoni F."/>
            <person name="Magnuson J."/>
            <person name="Mondo S."/>
            <person name="Nolan M."/>
            <person name="Ohm R."/>
            <person name="Pangilinan J."/>
            <person name="Park H.-J."/>
            <person name="Ramirez L."/>
            <person name="Alfaro M."/>
            <person name="Sun H."/>
            <person name="Tritt A."/>
            <person name="Yoshinaga Y."/>
            <person name="Zwiers L.-H."/>
            <person name="Turgeon B."/>
            <person name="Goodwin S."/>
            <person name="Spatafora J."/>
            <person name="Crous P."/>
            <person name="Grigoriev I."/>
        </authorList>
    </citation>
    <scope>NUCLEOTIDE SEQUENCE</scope>
    <source>
        <strain evidence="3">ATCC 36951</strain>
    </source>
</reference>
<dbReference type="InterPro" id="IPR002347">
    <property type="entry name" value="SDR_fam"/>
</dbReference>
<evidence type="ECO:0000313" key="3">
    <source>
        <dbReference type="EMBL" id="KAF2167614.1"/>
    </source>
</evidence>
<dbReference type="SUPFAM" id="SSF51735">
    <property type="entry name" value="NAD(P)-binding Rossmann-fold domains"/>
    <property type="match status" value="1"/>
</dbReference>
<keyword evidence="2" id="KW-0560">Oxidoreductase</keyword>
<keyword evidence="4" id="KW-1185">Reference proteome</keyword>
<dbReference type="PANTHER" id="PTHR43008:SF4">
    <property type="entry name" value="CHAIN DEHYDROGENASE, PUTATIVE (AFU_ORTHOLOGUE AFUA_4G08710)-RELATED"/>
    <property type="match status" value="1"/>
</dbReference>
<evidence type="ECO:0000313" key="4">
    <source>
        <dbReference type="Proteomes" id="UP000799537"/>
    </source>
</evidence>
<dbReference type="RefSeq" id="XP_033668503.1">
    <property type="nucleotide sequence ID" value="XM_033812632.1"/>
</dbReference>
<dbReference type="CDD" id="cd05233">
    <property type="entry name" value="SDR_c"/>
    <property type="match status" value="1"/>
</dbReference>
<organism evidence="3 4">
    <name type="scientific">Zasmidium cellare ATCC 36951</name>
    <dbReference type="NCBI Taxonomy" id="1080233"/>
    <lineage>
        <taxon>Eukaryota</taxon>
        <taxon>Fungi</taxon>
        <taxon>Dikarya</taxon>
        <taxon>Ascomycota</taxon>
        <taxon>Pezizomycotina</taxon>
        <taxon>Dothideomycetes</taxon>
        <taxon>Dothideomycetidae</taxon>
        <taxon>Mycosphaerellales</taxon>
        <taxon>Mycosphaerellaceae</taxon>
        <taxon>Zasmidium</taxon>
    </lineage>
</organism>
<evidence type="ECO:0000256" key="1">
    <source>
        <dbReference type="ARBA" id="ARBA00006484"/>
    </source>
</evidence>
<sequence>MEDPFTHLLHPGQKYHKKSYDRLAATKDTFNGNGKTVLITGGATGIGFAAAKAFAESGTNRIVIVSRSLEPQLAAKAALEKDFSKTNVVLYQLSLTDFPGVTAMIKELKTIDILTHSAATGHDDHAEPQSADSIDLDEMQRIFDGNIMGTYNLAKTFLALPAPPSGRRTIVNISSVAAQMTISNCIGYGASKAAGVMLFRYLAAERSDVKMFSVHPGAHFTPMSAKAGFKIDAFPWDDINLPAHFCRWLATPEADFLHGRMLWAHWDVDELVGMKERVLADPNLFTQGLILG</sequence>
<dbReference type="Pfam" id="PF00106">
    <property type="entry name" value="adh_short"/>
    <property type="match status" value="1"/>
</dbReference>
<gene>
    <name evidence="3" type="ORF">M409DRAFT_54198</name>
</gene>
<protein>
    <submittedName>
        <fullName evidence="3">Uncharacterized protein</fullName>
    </submittedName>
</protein>
<dbReference type="PANTHER" id="PTHR43008">
    <property type="entry name" value="BENZIL REDUCTASE"/>
    <property type="match status" value="1"/>
</dbReference>
<dbReference type="GO" id="GO:0050664">
    <property type="term" value="F:oxidoreductase activity, acting on NAD(P)H, oxygen as acceptor"/>
    <property type="evidence" value="ECO:0007669"/>
    <property type="project" value="TreeGrafter"/>
</dbReference>
<dbReference type="OrthoDB" id="1933717at2759"/>
<dbReference type="InterPro" id="IPR036291">
    <property type="entry name" value="NAD(P)-bd_dom_sf"/>
</dbReference>
<dbReference type="Gene3D" id="3.40.50.720">
    <property type="entry name" value="NAD(P)-binding Rossmann-like Domain"/>
    <property type="match status" value="1"/>
</dbReference>
<accession>A0A6A6CK70</accession>